<evidence type="ECO:0000259" key="2">
    <source>
        <dbReference type="Pfam" id="PF02371"/>
    </source>
</evidence>
<feature type="region of interest" description="Disordered" evidence="1">
    <location>
        <begin position="174"/>
        <end position="193"/>
    </location>
</feature>
<protein>
    <submittedName>
        <fullName evidence="3">Transposase</fullName>
    </submittedName>
</protein>
<dbReference type="GO" id="GO:0006313">
    <property type="term" value="P:DNA transposition"/>
    <property type="evidence" value="ECO:0007669"/>
    <property type="project" value="InterPro"/>
</dbReference>
<dbReference type="Pfam" id="PF02371">
    <property type="entry name" value="Transposase_20"/>
    <property type="match status" value="1"/>
</dbReference>
<dbReference type="Proteomes" id="UP000065151">
    <property type="component" value="Chromosome"/>
</dbReference>
<dbReference type="GO" id="GO:0003677">
    <property type="term" value="F:DNA binding"/>
    <property type="evidence" value="ECO:0007669"/>
    <property type="project" value="InterPro"/>
</dbReference>
<reference evidence="3 4" key="1">
    <citation type="submission" date="2015-12" db="EMBL/GenBank/DDBJ databases">
        <authorList>
            <person name="Shamseldin A."/>
            <person name="Moawad H."/>
            <person name="Abd El-Rahim W.M."/>
            <person name="Sadowsky M.J."/>
        </authorList>
    </citation>
    <scope>NUCLEOTIDE SEQUENCE [LARGE SCALE GENOMIC DNA]</scope>
    <source>
        <strain evidence="3 4">Ar51</strain>
    </source>
</reference>
<dbReference type="PANTHER" id="PTHR33055:SF16">
    <property type="entry name" value="TRANSPOSASE FOR INSERTION SEQUENCE ELEMENT IS1547"/>
    <property type="match status" value="1"/>
</dbReference>
<name>A0A0U3PE66_9MICC</name>
<dbReference type="EMBL" id="CP013747">
    <property type="protein sequence ID" value="ALV43824.1"/>
    <property type="molecule type" value="Genomic_DNA"/>
</dbReference>
<dbReference type="KEGG" id="psul:AU252_07560"/>
<evidence type="ECO:0000313" key="3">
    <source>
        <dbReference type="EMBL" id="ALV43824.1"/>
    </source>
</evidence>
<dbReference type="InterPro" id="IPR047650">
    <property type="entry name" value="Transpos_IS110"/>
</dbReference>
<gene>
    <name evidence="3" type="ORF">AU252_07560</name>
</gene>
<proteinExistence type="predicted"/>
<evidence type="ECO:0000313" key="4">
    <source>
        <dbReference type="Proteomes" id="UP000065151"/>
    </source>
</evidence>
<evidence type="ECO:0000256" key="1">
    <source>
        <dbReference type="SAM" id="MobiDB-lite"/>
    </source>
</evidence>
<dbReference type="STRING" id="121292.AU252_07560"/>
<sequence>MRGKSDPLDAYQAAQSVLAERGISTPKTKDGPVECLRVLRTARASAIKARTIAINQIRSLLVSAPETIRSKYRGLHTSAMITTLVRSRPSGHPADTEYITALTLKTLAVRYQSLRSEIASTDALLQEILDSYAPLLTELAGVGVEVASQLLVTVGDNPERINNEAQFAALTGTAPVPASSGKTNRHRLSRGGDRQANSALHHVVLSRMQSDHRTKDYVAKRTADGKSKRETMRCLKRYVAREIFRQIFTPIAAPDIADLRPLRQQLGVTLQQAAEQLSQWPSNLSRIERGIARNDHVAQKYRQWLTQQKLSPSM</sequence>
<feature type="domain" description="Transposase IS116/IS110/IS902 C-terminal" evidence="2">
    <location>
        <begin position="134"/>
        <end position="218"/>
    </location>
</feature>
<dbReference type="AlphaFoldDB" id="A0A0U3PE66"/>
<accession>A0A0U3PE66</accession>
<dbReference type="GO" id="GO:0004803">
    <property type="term" value="F:transposase activity"/>
    <property type="evidence" value="ECO:0007669"/>
    <property type="project" value="InterPro"/>
</dbReference>
<dbReference type="InterPro" id="IPR003346">
    <property type="entry name" value="Transposase_20"/>
</dbReference>
<organism evidence="3">
    <name type="scientific">Pseudarthrobacter sulfonivorans</name>
    <dbReference type="NCBI Taxonomy" id="121292"/>
    <lineage>
        <taxon>Bacteria</taxon>
        <taxon>Bacillati</taxon>
        <taxon>Actinomycetota</taxon>
        <taxon>Actinomycetes</taxon>
        <taxon>Micrococcales</taxon>
        <taxon>Micrococcaceae</taxon>
        <taxon>Pseudarthrobacter</taxon>
    </lineage>
</organism>
<dbReference type="PANTHER" id="PTHR33055">
    <property type="entry name" value="TRANSPOSASE FOR INSERTION SEQUENCE ELEMENT IS1111A"/>
    <property type="match status" value="1"/>
</dbReference>